<organism evidence="1 2">
    <name type="scientific">Cetraspora pellucida</name>
    <dbReference type="NCBI Taxonomy" id="1433469"/>
    <lineage>
        <taxon>Eukaryota</taxon>
        <taxon>Fungi</taxon>
        <taxon>Fungi incertae sedis</taxon>
        <taxon>Mucoromycota</taxon>
        <taxon>Glomeromycotina</taxon>
        <taxon>Glomeromycetes</taxon>
        <taxon>Diversisporales</taxon>
        <taxon>Gigasporaceae</taxon>
        <taxon>Cetraspora</taxon>
    </lineage>
</organism>
<evidence type="ECO:0000313" key="1">
    <source>
        <dbReference type="EMBL" id="CAG8736915.1"/>
    </source>
</evidence>
<comment type="caution">
    <text evidence="1">The sequence shown here is derived from an EMBL/GenBank/DDBJ whole genome shotgun (WGS) entry which is preliminary data.</text>
</comment>
<proteinExistence type="predicted"/>
<feature type="non-terminal residue" evidence="1">
    <location>
        <position position="80"/>
    </location>
</feature>
<sequence>KKRTPSSFILYKNKYKLIPTKAIKAHELESPDVRMNYQQCAKMIRLSTTNIILALKLCSHKFSPCSTPYFIISNAELFCS</sequence>
<protein>
    <submittedName>
        <fullName evidence="1">5086_t:CDS:1</fullName>
    </submittedName>
</protein>
<evidence type="ECO:0000313" key="2">
    <source>
        <dbReference type="Proteomes" id="UP000789366"/>
    </source>
</evidence>
<dbReference type="Proteomes" id="UP000789366">
    <property type="component" value="Unassembled WGS sequence"/>
</dbReference>
<gene>
    <name evidence="1" type="ORF">SPELUC_LOCUS13508</name>
</gene>
<reference evidence="1" key="1">
    <citation type="submission" date="2021-06" db="EMBL/GenBank/DDBJ databases">
        <authorList>
            <person name="Kallberg Y."/>
            <person name="Tangrot J."/>
            <person name="Rosling A."/>
        </authorList>
    </citation>
    <scope>NUCLEOTIDE SEQUENCE</scope>
    <source>
        <strain evidence="1">28 12/20/2015</strain>
    </source>
</reference>
<feature type="non-terminal residue" evidence="1">
    <location>
        <position position="1"/>
    </location>
</feature>
<keyword evidence="2" id="KW-1185">Reference proteome</keyword>
<accession>A0ACA9Q719</accession>
<name>A0ACA9Q719_9GLOM</name>
<dbReference type="EMBL" id="CAJVPW010036058">
    <property type="protein sequence ID" value="CAG8736915.1"/>
    <property type="molecule type" value="Genomic_DNA"/>
</dbReference>